<gene>
    <name evidence="3" type="ORF">GCM10022291_03090</name>
</gene>
<accession>A0ABP8BZW4</accession>
<evidence type="ECO:0000313" key="3">
    <source>
        <dbReference type="EMBL" id="GAA4231185.1"/>
    </source>
</evidence>
<name>A0ABP8BZW4_9FLAO</name>
<keyword evidence="4" id="KW-1185">Reference proteome</keyword>
<feature type="chain" id="PRO_5047201517" evidence="2">
    <location>
        <begin position="22"/>
        <end position="63"/>
    </location>
</feature>
<dbReference type="EMBL" id="BAABCA010000001">
    <property type="protein sequence ID" value="GAA4231185.1"/>
    <property type="molecule type" value="Genomic_DNA"/>
</dbReference>
<feature type="signal peptide" evidence="2">
    <location>
        <begin position="1"/>
        <end position="21"/>
    </location>
</feature>
<dbReference type="Proteomes" id="UP001501496">
    <property type="component" value="Unassembled WGS sequence"/>
</dbReference>
<sequence>MKYINYILILLGAFIAMYAKAGADQNQALLVVGIVMLMLGIYRVSKTIPSKNDETNNNEPQNK</sequence>
<evidence type="ECO:0000313" key="4">
    <source>
        <dbReference type="Proteomes" id="UP001501496"/>
    </source>
</evidence>
<protein>
    <submittedName>
        <fullName evidence="3">Uncharacterized protein</fullName>
    </submittedName>
</protein>
<feature type="transmembrane region" description="Helical" evidence="1">
    <location>
        <begin position="29"/>
        <end position="45"/>
    </location>
</feature>
<keyword evidence="1" id="KW-0472">Membrane</keyword>
<keyword evidence="1" id="KW-1133">Transmembrane helix</keyword>
<organism evidence="3 4">
    <name type="scientific">Postechiella marina</name>
    <dbReference type="NCBI Taxonomy" id="943941"/>
    <lineage>
        <taxon>Bacteria</taxon>
        <taxon>Pseudomonadati</taxon>
        <taxon>Bacteroidota</taxon>
        <taxon>Flavobacteriia</taxon>
        <taxon>Flavobacteriales</taxon>
        <taxon>Flavobacteriaceae</taxon>
        <taxon>Postechiella</taxon>
    </lineage>
</organism>
<evidence type="ECO:0000256" key="1">
    <source>
        <dbReference type="SAM" id="Phobius"/>
    </source>
</evidence>
<keyword evidence="1" id="KW-0812">Transmembrane</keyword>
<comment type="caution">
    <text evidence="3">The sequence shown here is derived from an EMBL/GenBank/DDBJ whole genome shotgun (WGS) entry which is preliminary data.</text>
</comment>
<reference evidence="4" key="1">
    <citation type="journal article" date="2019" name="Int. J. Syst. Evol. Microbiol.">
        <title>The Global Catalogue of Microorganisms (GCM) 10K type strain sequencing project: providing services to taxonomists for standard genome sequencing and annotation.</title>
        <authorList>
            <consortium name="The Broad Institute Genomics Platform"/>
            <consortium name="The Broad Institute Genome Sequencing Center for Infectious Disease"/>
            <person name="Wu L."/>
            <person name="Ma J."/>
        </authorList>
    </citation>
    <scope>NUCLEOTIDE SEQUENCE [LARGE SCALE GENOMIC DNA]</scope>
    <source>
        <strain evidence="4">JCM 17630</strain>
    </source>
</reference>
<proteinExistence type="predicted"/>
<dbReference type="RefSeq" id="WP_344786254.1">
    <property type="nucleotide sequence ID" value="NZ_BAABCA010000001.1"/>
</dbReference>
<keyword evidence="2" id="KW-0732">Signal</keyword>
<evidence type="ECO:0000256" key="2">
    <source>
        <dbReference type="SAM" id="SignalP"/>
    </source>
</evidence>